<proteinExistence type="predicted"/>
<feature type="domain" description="Heterokaryon incompatibility" evidence="1">
    <location>
        <begin position="50"/>
        <end position="217"/>
    </location>
</feature>
<comment type="caution">
    <text evidence="2">The sequence shown here is derived from an EMBL/GenBank/DDBJ whole genome shotgun (WGS) entry which is preliminary data.</text>
</comment>
<protein>
    <recommendedName>
        <fullName evidence="1">Heterokaryon incompatibility domain-containing protein</fullName>
    </recommendedName>
</protein>
<dbReference type="Pfam" id="PF06985">
    <property type="entry name" value="HET"/>
    <property type="match status" value="1"/>
</dbReference>
<dbReference type="EMBL" id="JAZHXI010000017">
    <property type="protein sequence ID" value="KAL2062070.1"/>
    <property type="molecule type" value="Genomic_DNA"/>
</dbReference>
<sequence>MKIVSEAYQYVPLPKGTSIRLLHIEFGEAELEEPLFCRLEEVFLDDSPSYRALSYTWGDPTETFPVYIENSHDSAVEEVEPMYSRLDVTVNLHQALVQLRENYVPLVIWADAICIDQSNLDERSQQVQLMAKIYECADETCIWLGMADEYTDVAFDWLEKSAEQMVAEGEREDPAGSPRSWENSMPRISEDEVQVIQRTFSDSGPRKWWERAWVVQELAYSHLAMLFCGTKSYPWLVLEVLGFALYIGALKSHYATQDWPFADFRIRISTKSIRSLSDLAKFGIINKRNGISKRFEEVLALTRSRKSTNPRDHVYALLGLCTFSNRDLIPEYSKSVSEVWSDATKVMLSDSGVLDPICGSQGSWKNDDVSEEERYFTAVEVVPTWLPNIAEYLVPRTLQLYSASSGSALPADFIADDESSVLRLEGTFCDTISDIAPAISWDDSMGLMTPYDVKIWEPLELMSSTYPTGEPSFDAYIRALLHDLMGNVEDGEHRITAEEIRDIREGWLKYIRCPDAFYDSEDENSDLPETARIKNIINNALLSLSNSTLDGWRLCRTKTGHLGQIPKDAEIEDMVFVMSGSKVPFLLRPRAQAESSAKHTERSEYNMIGTCFLQGIMDGEAYDNPENRFGERETIFLF</sequence>
<evidence type="ECO:0000313" key="3">
    <source>
        <dbReference type="Proteomes" id="UP001595075"/>
    </source>
</evidence>
<dbReference type="PANTHER" id="PTHR24148">
    <property type="entry name" value="ANKYRIN REPEAT DOMAIN-CONTAINING PROTEIN 39 HOMOLOG-RELATED"/>
    <property type="match status" value="1"/>
</dbReference>
<accession>A0ABR4BWN8</accession>
<dbReference type="InterPro" id="IPR010730">
    <property type="entry name" value="HET"/>
</dbReference>
<dbReference type="InterPro" id="IPR052895">
    <property type="entry name" value="HetReg/Transcr_Mod"/>
</dbReference>
<dbReference type="PANTHER" id="PTHR24148:SF73">
    <property type="entry name" value="HET DOMAIN PROTEIN (AFU_ORTHOLOGUE AFUA_8G01020)"/>
    <property type="match status" value="1"/>
</dbReference>
<name>A0ABR4BWN8_9HELO</name>
<organism evidence="2 3">
    <name type="scientific">Oculimacula yallundae</name>
    <dbReference type="NCBI Taxonomy" id="86028"/>
    <lineage>
        <taxon>Eukaryota</taxon>
        <taxon>Fungi</taxon>
        <taxon>Dikarya</taxon>
        <taxon>Ascomycota</taxon>
        <taxon>Pezizomycotina</taxon>
        <taxon>Leotiomycetes</taxon>
        <taxon>Helotiales</taxon>
        <taxon>Ploettnerulaceae</taxon>
        <taxon>Oculimacula</taxon>
    </lineage>
</organism>
<evidence type="ECO:0000259" key="1">
    <source>
        <dbReference type="Pfam" id="PF06985"/>
    </source>
</evidence>
<evidence type="ECO:0000313" key="2">
    <source>
        <dbReference type="EMBL" id="KAL2062070.1"/>
    </source>
</evidence>
<dbReference type="Pfam" id="PF26639">
    <property type="entry name" value="Het-6_barrel"/>
    <property type="match status" value="1"/>
</dbReference>
<keyword evidence="3" id="KW-1185">Reference proteome</keyword>
<gene>
    <name evidence="2" type="ORF">VTL71DRAFT_6336</name>
</gene>
<reference evidence="2 3" key="1">
    <citation type="journal article" date="2024" name="Commun. Biol.">
        <title>Comparative genomic analysis of thermophilic fungi reveals convergent evolutionary adaptations and gene losses.</title>
        <authorList>
            <person name="Steindorff A.S."/>
            <person name="Aguilar-Pontes M.V."/>
            <person name="Robinson A.J."/>
            <person name="Andreopoulos B."/>
            <person name="LaButti K."/>
            <person name="Kuo A."/>
            <person name="Mondo S."/>
            <person name="Riley R."/>
            <person name="Otillar R."/>
            <person name="Haridas S."/>
            <person name="Lipzen A."/>
            <person name="Grimwood J."/>
            <person name="Schmutz J."/>
            <person name="Clum A."/>
            <person name="Reid I.D."/>
            <person name="Moisan M.C."/>
            <person name="Butler G."/>
            <person name="Nguyen T.T.M."/>
            <person name="Dewar K."/>
            <person name="Conant G."/>
            <person name="Drula E."/>
            <person name="Henrissat B."/>
            <person name="Hansel C."/>
            <person name="Singer S."/>
            <person name="Hutchinson M.I."/>
            <person name="de Vries R.P."/>
            <person name="Natvig D.O."/>
            <person name="Powell A.J."/>
            <person name="Tsang A."/>
            <person name="Grigoriev I.V."/>
        </authorList>
    </citation>
    <scope>NUCLEOTIDE SEQUENCE [LARGE SCALE GENOMIC DNA]</scope>
    <source>
        <strain evidence="2 3">CBS 494.80</strain>
    </source>
</reference>
<dbReference type="Proteomes" id="UP001595075">
    <property type="component" value="Unassembled WGS sequence"/>
</dbReference>